<reference evidence="3 4" key="1">
    <citation type="journal article" date="2023" name="Arcadia Sci">
        <title>De novo assembly of a long-read Amblyomma americanum tick genome.</title>
        <authorList>
            <person name="Chou S."/>
            <person name="Poskanzer K.E."/>
            <person name="Rollins M."/>
            <person name="Thuy-Boun P.S."/>
        </authorList>
    </citation>
    <scope>NUCLEOTIDE SEQUENCE [LARGE SCALE GENOMIC DNA]</scope>
    <source>
        <strain evidence="3">F_SG_1</strain>
        <tissue evidence="3">Salivary glands</tissue>
    </source>
</reference>
<evidence type="ECO:0000313" key="3">
    <source>
        <dbReference type="EMBL" id="KAK8782346.1"/>
    </source>
</evidence>
<dbReference type="EMBL" id="JARKHS020006767">
    <property type="protein sequence ID" value="KAK8782346.1"/>
    <property type="molecule type" value="Genomic_DNA"/>
</dbReference>
<dbReference type="Proteomes" id="UP001321473">
    <property type="component" value="Unassembled WGS sequence"/>
</dbReference>
<accession>A0AAQ4F5I0</accession>
<keyword evidence="2" id="KW-0732">Signal</keyword>
<feature type="region of interest" description="Disordered" evidence="1">
    <location>
        <begin position="198"/>
        <end position="270"/>
    </location>
</feature>
<organism evidence="3 4">
    <name type="scientific">Amblyomma americanum</name>
    <name type="common">Lone star tick</name>
    <dbReference type="NCBI Taxonomy" id="6943"/>
    <lineage>
        <taxon>Eukaryota</taxon>
        <taxon>Metazoa</taxon>
        <taxon>Ecdysozoa</taxon>
        <taxon>Arthropoda</taxon>
        <taxon>Chelicerata</taxon>
        <taxon>Arachnida</taxon>
        <taxon>Acari</taxon>
        <taxon>Parasitiformes</taxon>
        <taxon>Ixodida</taxon>
        <taxon>Ixodoidea</taxon>
        <taxon>Ixodidae</taxon>
        <taxon>Amblyomminae</taxon>
        <taxon>Amblyomma</taxon>
    </lineage>
</organism>
<evidence type="ECO:0000256" key="1">
    <source>
        <dbReference type="SAM" id="MobiDB-lite"/>
    </source>
</evidence>
<feature type="compositionally biased region" description="Low complexity" evidence="1">
    <location>
        <begin position="248"/>
        <end position="258"/>
    </location>
</feature>
<evidence type="ECO:0000256" key="2">
    <source>
        <dbReference type="SAM" id="SignalP"/>
    </source>
</evidence>
<evidence type="ECO:0008006" key="5">
    <source>
        <dbReference type="Google" id="ProtNLM"/>
    </source>
</evidence>
<comment type="caution">
    <text evidence="3">The sequence shown here is derived from an EMBL/GenBank/DDBJ whole genome shotgun (WGS) entry which is preliminary data.</text>
</comment>
<gene>
    <name evidence="3" type="ORF">V5799_016313</name>
</gene>
<keyword evidence="4" id="KW-1185">Reference proteome</keyword>
<feature type="chain" id="PRO_5043005929" description="Secreted protein" evidence="2">
    <location>
        <begin position="23"/>
        <end position="291"/>
    </location>
</feature>
<name>A0AAQ4F5I0_AMBAM</name>
<feature type="compositionally biased region" description="Low complexity" evidence="1">
    <location>
        <begin position="199"/>
        <end position="241"/>
    </location>
</feature>
<protein>
    <recommendedName>
        <fullName evidence="5">Secreted protein</fullName>
    </recommendedName>
</protein>
<feature type="signal peptide" evidence="2">
    <location>
        <begin position="1"/>
        <end position="22"/>
    </location>
</feature>
<dbReference type="AlphaFoldDB" id="A0AAQ4F5I0"/>
<sequence>MAPRTSNLVAVLCILFAGAAVAQGVVSSVRCSVDLAYECYHDVSKQLVVDRLLPEYPDGKQIFDTLCARKEELPLDPKCKLFYSGCFGNDKRRFRIHEIGYDFLRRLSIDMETCLAPGFLHICLNADVINKCVVERPHAAQSLYNFRKKSYAMIEDVSYCVEKAVEKCDNVTNAEHLNTVKLALDAATQLNWFDETVEVEPTTPSTTQATTPTTPPTEASTEAKTEAPTTTPEPTTEPTTEPTHESTTESSSTATSTTEHSKDHTERPYSGASAVNAFGAIGLVAAALLRI</sequence>
<evidence type="ECO:0000313" key="4">
    <source>
        <dbReference type="Proteomes" id="UP001321473"/>
    </source>
</evidence>
<proteinExistence type="predicted"/>